<organism evidence="1 2">
    <name type="scientific">Zhouia amylolytica</name>
    <dbReference type="NCBI Taxonomy" id="376730"/>
    <lineage>
        <taxon>Bacteria</taxon>
        <taxon>Pseudomonadati</taxon>
        <taxon>Bacteroidota</taxon>
        <taxon>Flavobacteriia</taxon>
        <taxon>Flavobacteriales</taxon>
        <taxon>Flavobacteriaceae</taxon>
        <taxon>Zhouia</taxon>
    </lineage>
</organism>
<sequence length="295" mass="31485">MKSSILFLTPRRAIKALAITMVVCITGGCTSDHEDELMLDPENVTFKKSKDKKIQICHYDSEDNSWGIIEVNNNSWDDHASHGDVRLDDQDNDGAVPDNACEFGVMGDCDDLNADVSPLNNEIVNNGIDDDCNPNTPDAPELVDADNDGVTSDLDCDDSDPFRFPGNPEILFNGIDDDCNPETPDVIDSDSDGVNDNVDDCPEVPGLILFNGCPDTDGDGIQDSLDACPLVAGVPQLNGCPDLDADGDGFNASEDCDDTDPTVYPGAPEICGDNIDQDCDGYDRSCSGGGPVIIK</sequence>
<dbReference type="PROSITE" id="PS51257">
    <property type="entry name" value="PROKAR_LIPOPROTEIN"/>
    <property type="match status" value="1"/>
</dbReference>
<evidence type="ECO:0000313" key="2">
    <source>
        <dbReference type="Proteomes" id="UP000183209"/>
    </source>
</evidence>
<dbReference type="InterPro" id="IPR021655">
    <property type="entry name" value="Put_metal-bd"/>
</dbReference>
<dbReference type="Pfam" id="PF11617">
    <property type="entry name" value="Cu-binding_MopE"/>
    <property type="match status" value="3"/>
</dbReference>
<evidence type="ECO:0000313" key="1">
    <source>
        <dbReference type="EMBL" id="SFT02292.1"/>
    </source>
</evidence>
<gene>
    <name evidence="1" type="ORF">SAMN04487906_2568</name>
</gene>
<dbReference type="RefSeq" id="WP_074979285.1">
    <property type="nucleotide sequence ID" value="NZ_FPAG01000007.1"/>
</dbReference>
<dbReference type="AlphaFoldDB" id="A0A1I6ULG3"/>
<dbReference type="EMBL" id="FPAG01000007">
    <property type="protein sequence ID" value="SFT02292.1"/>
    <property type="molecule type" value="Genomic_DNA"/>
</dbReference>
<accession>A0A1I6ULG3</accession>
<reference evidence="1 2" key="1">
    <citation type="submission" date="2016-10" db="EMBL/GenBank/DDBJ databases">
        <authorList>
            <person name="de Groot N.N."/>
        </authorList>
    </citation>
    <scope>NUCLEOTIDE SEQUENCE [LARGE SCALE GENOMIC DNA]</scope>
    <source>
        <strain evidence="1 2">CGMCC 1.6114</strain>
    </source>
</reference>
<protein>
    <submittedName>
        <fullName evidence="1">Putative metal-binding motif-containing protein</fullName>
    </submittedName>
</protein>
<name>A0A1I6ULG3_9FLAO</name>
<proteinExistence type="predicted"/>
<dbReference type="Proteomes" id="UP000183209">
    <property type="component" value="Unassembled WGS sequence"/>
</dbReference>